<reference evidence="5" key="1">
    <citation type="journal article" date="2019" name="Int. J. Syst. Evol. Microbiol.">
        <title>The Global Catalogue of Microorganisms (GCM) 10K type strain sequencing project: providing services to taxonomists for standard genome sequencing and annotation.</title>
        <authorList>
            <consortium name="The Broad Institute Genomics Platform"/>
            <consortium name="The Broad Institute Genome Sequencing Center for Infectious Disease"/>
            <person name="Wu L."/>
            <person name="Ma J."/>
        </authorList>
    </citation>
    <scope>NUCLEOTIDE SEQUENCE [LARGE SCALE GENOMIC DNA]</scope>
    <source>
        <strain evidence="5">JCM 17924</strain>
    </source>
</reference>
<keyword evidence="2" id="KW-0472">Membrane</keyword>
<dbReference type="Pfam" id="PF01103">
    <property type="entry name" value="Omp85"/>
    <property type="match status" value="1"/>
</dbReference>
<dbReference type="InterPro" id="IPR000184">
    <property type="entry name" value="Bac_surfAg_D15"/>
</dbReference>
<gene>
    <name evidence="4" type="ORF">GCM10023186_01440</name>
</gene>
<evidence type="ECO:0000256" key="1">
    <source>
        <dbReference type="ARBA" id="ARBA00004370"/>
    </source>
</evidence>
<comment type="caution">
    <text evidence="4">The sequence shown here is derived from an EMBL/GenBank/DDBJ whole genome shotgun (WGS) entry which is preliminary data.</text>
</comment>
<evidence type="ECO:0000313" key="4">
    <source>
        <dbReference type="EMBL" id="GAA4372215.1"/>
    </source>
</evidence>
<feature type="domain" description="Bacterial surface antigen (D15)" evidence="3">
    <location>
        <begin position="225"/>
        <end position="378"/>
    </location>
</feature>
<evidence type="ECO:0000256" key="2">
    <source>
        <dbReference type="ARBA" id="ARBA00023136"/>
    </source>
</evidence>
<name>A0ABP8ITH3_9BACT</name>
<dbReference type="Gene3D" id="2.40.160.50">
    <property type="entry name" value="membrane protein fhac: a member of the omp85/tpsb transporter family"/>
    <property type="match status" value="1"/>
</dbReference>
<comment type="subcellular location">
    <subcellularLocation>
        <location evidence="1">Membrane</location>
    </subcellularLocation>
</comment>
<organism evidence="4 5">
    <name type="scientific">Hymenobacter koreensis</name>
    <dbReference type="NCBI Taxonomy" id="1084523"/>
    <lineage>
        <taxon>Bacteria</taxon>
        <taxon>Pseudomonadati</taxon>
        <taxon>Bacteroidota</taxon>
        <taxon>Cytophagia</taxon>
        <taxon>Cytophagales</taxon>
        <taxon>Hymenobacteraceae</taxon>
        <taxon>Hymenobacter</taxon>
    </lineage>
</organism>
<proteinExistence type="predicted"/>
<evidence type="ECO:0000259" key="3">
    <source>
        <dbReference type="Pfam" id="PF01103"/>
    </source>
</evidence>
<sequence>MPFMASCLSATPAAKGKRGYQVLGLLWLMLLVGLPSRAQPTQTSFWRKLSPDSLTNRPLRFIPVPVLQSTPETGLRGGIALDYFFNSGTWPARLPEELRRPGAPTDSARLATRDSFAFVQALYSTRRQLTLETVWQAYSPAERYILRGRAGYQDFSEYYWGVGNETLAEKERNNVFYQRWYAQPRTWRRVQGNFFAGLSYHFSQTQRLRLDDEMLGYEALAGSDGSRVSGLGPSLLADYRNNPFSPTRGWYAEWTMHNFGRALGSQFRYTEYLFDMRRYLRLPRQSTLGLQAVGHFTSGTVPLLELPRLGGPTIMRGFVQGRYRDQQLWSMQAEYRYPLNRFLVGAVFASAGGVAASVPDFAWNNTRYAGGGGLRVLLNRKKNLYARLDQAFTSNGTSNFYFRVMDAF</sequence>
<evidence type="ECO:0000313" key="5">
    <source>
        <dbReference type="Proteomes" id="UP001500454"/>
    </source>
</evidence>
<dbReference type="EMBL" id="BAABHA010000001">
    <property type="protein sequence ID" value="GAA4372215.1"/>
    <property type="molecule type" value="Genomic_DNA"/>
</dbReference>
<protein>
    <recommendedName>
        <fullName evidence="3">Bacterial surface antigen (D15) domain-containing protein</fullName>
    </recommendedName>
</protein>
<keyword evidence="5" id="KW-1185">Reference proteome</keyword>
<dbReference type="Proteomes" id="UP001500454">
    <property type="component" value="Unassembled WGS sequence"/>
</dbReference>
<accession>A0ABP8ITH3</accession>